<accession>A0A9P6UFI9</accession>
<dbReference type="EMBL" id="JAAAIN010002290">
    <property type="protein sequence ID" value="KAG0294803.1"/>
    <property type="molecule type" value="Genomic_DNA"/>
</dbReference>
<gene>
    <name evidence="2" type="ORF">BGZ97_004976</name>
</gene>
<keyword evidence="3" id="KW-1185">Reference proteome</keyword>
<reference evidence="2" key="1">
    <citation type="journal article" date="2020" name="Fungal Divers.">
        <title>Resolving the Mortierellaceae phylogeny through synthesis of multi-gene phylogenetics and phylogenomics.</title>
        <authorList>
            <person name="Vandepol N."/>
            <person name="Liber J."/>
            <person name="Desiro A."/>
            <person name="Na H."/>
            <person name="Kennedy M."/>
            <person name="Barry K."/>
            <person name="Grigoriev I.V."/>
            <person name="Miller A.N."/>
            <person name="O'Donnell K."/>
            <person name="Stajich J.E."/>
            <person name="Bonito G."/>
        </authorList>
    </citation>
    <scope>NUCLEOTIDE SEQUENCE</scope>
    <source>
        <strain evidence="2">NVP60</strain>
    </source>
</reference>
<sequence length="85" mass="9893">MATLKRQLPPESDRDMQGPNDVPVPICLRRYLPWAMEQHEEEHVSFASFVEKFKLPDLPDAQATFETLISSTHLKTWRQQSLKSI</sequence>
<dbReference type="Proteomes" id="UP000823405">
    <property type="component" value="Unassembled WGS sequence"/>
</dbReference>
<feature type="region of interest" description="Disordered" evidence="1">
    <location>
        <begin position="1"/>
        <end position="21"/>
    </location>
</feature>
<evidence type="ECO:0000256" key="1">
    <source>
        <dbReference type="SAM" id="MobiDB-lite"/>
    </source>
</evidence>
<proteinExistence type="predicted"/>
<feature type="non-terminal residue" evidence="2">
    <location>
        <position position="85"/>
    </location>
</feature>
<name>A0A9P6UFI9_9FUNG</name>
<evidence type="ECO:0000313" key="2">
    <source>
        <dbReference type="EMBL" id="KAG0294803.1"/>
    </source>
</evidence>
<evidence type="ECO:0000313" key="3">
    <source>
        <dbReference type="Proteomes" id="UP000823405"/>
    </source>
</evidence>
<comment type="caution">
    <text evidence="2">The sequence shown here is derived from an EMBL/GenBank/DDBJ whole genome shotgun (WGS) entry which is preliminary data.</text>
</comment>
<protein>
    <submittedName>
        <fullName evidence="2">Uncharacterized protein</fullName>
    </submittedName>
</protein>
<dbReference type="AlphaFoldDB" id="A0A9P6UFI9"/>
<organism evidence="2 3">
    <name type="scientific">Linnemannia gamsii</name>
    <dbReference type="NCBI Taxonomy" id="64522"/>
    <lineage>
        <taxon>Eukaryota</taxon>
        <taxon>Fungi</taxon>
        <taxon>Fungi incertae sedis</taxon>
        <taxon>Mucoromycota</taxon>
        <taxon>Mortierellomycotina</taxon>
        <taxon>Mortierellomycetes</taxon>
        <taxon>Mortierellales</taxon>
        <taxon>Mortierellaceae</taxon>
        <taxon>Linnemannia</taxon>
    </lineage>
</organism>